<keyword evidence="2" id="KW-1185">Reference proteome</keyword>
<organism evidence="1 2">
    <name type="scientific">Meloidogyne enterolobii</name>
    <name type="common">Root-knot nematode worm</name>
    <name type="synonym">Meloidogyne mayaguensis</name>
    <dbReference type="NCBI Taxonomy" id="390850"/>
    <lineage>
        <taxon>Eukaryota</taxon>
        <taxon>Metazoa</taxon>
        <taxon>Ecdysozoa</taxon>
        <taxon>Nematoda</taxon>
        <taxon>Chromadorea</taxon>
        <taxon>Rhabditida</taxon>
        <taxon>Tylenchina</taxon>
        <taxon>Tylenchomorpha</taxon>
        <taxon>Tylenchoidea</taxon>
        <taxon>Meloidogynidae</taxon>
        <taxon>Meloidogyninae</taxon>
        <taxon>Meloidogyne</taxon>
    </lineage>
</organism>
<proteinExistence type="predicted"/>
<dbReference type="Proteomes" id="UP001497535">
    <property type="component" value="Unassembled WGS sequence"/>
</dbReference>
<evidence type="ECO:0000313" key="1">
    <source>
        <dbReference type="EMBL" id="CAK5075980.1"/>
    </source>
</evidence>
<comment type="caution">
    <text evidence="1">The sequence shown here is derived from an EMBL/GenBank/DDBJ whole genome shotgun (WGS) entry which is preliminary data.</text>
</comment>
<gene>
    <name evidence="1" type="ORF">MENTE1834_LOCUS22815</name>
</gene>
<reference evidence="1" key="1">
    <citation type="submission" date="2023-11" db="EMBL/GenBank/DDBJ databases">
        <authorList>
            <person name="Poullet M."/>
        </authorList>
    </citation>
    <scope>NUCLEOTIDE SEQUENCE</scope>
    <source>
        <strain evidence="1">E1834</strain>
    </source>
</reference>
<name>A0ACB0ZAT1_MELEN</name>
<sequence>MKNNTIFKFNTDLHDEKMRKLVRSLSLIVFVNIGGYFIVMLLVILWQLLGVSEIDIWFLKVYFGIIINISAASNGPILFFNRFGDLI</sequence>
<evidence type="ECO:0000313" key="2">
    <source>
        <dbReference type="Proteomes" id="UP001497535"/>
    </source>
</evidence>
<accession>A0ACB0ZAT1</accession>
<protein>
    <submittedName>
        <fullName evidence="1">Uncharacterized protein</fullName>
    </submittedName>
</protein>
<dbReference type="EMBL" id="CAVMJV010000029">
    <property type="protein sequence ID" value="CAK5075980.1"/>
    <property type="molecule type" value="Genomic_DNA"/>
</dbReference>